<dbReference type="Proteomes" id="UP000591626">
    <property type="component" value="Unassembled WGS sequence"/>
</dbReference>
<sequence length="128" mass="13584">MARNTHIAAWSVVAALITGTASAATLLAPAQGELPTGDDVVHVDVDIEGMRFIPDRVEVPRGTKLVVNLTNSGDKEHDLKVGEGYSGRLSPGESASAYYGEFNVDTLGWCTIAGHKTMGMLFRVDVTP</sequence>
<evidence type="ECO:0008006" key="4">
    <source>
        <dbReference type="Google" id="ProtNLM"/>
    </source>
</evidence>
<evidence type="ECO:0000313" key="2">
    <source>
        <dbReference type="EMBL" id="NJJ03533.1"/>
    </source>
</evidence>
<feature type="signal peptide" evidence="1">
    <location>
        <begin position="1"/>
        <end position="23"/>
    </location>
</feature>
<proteinExistence type="predicted"/>
<accession>A0AAP6XLM0</accession>
<name>A0AAP6XLM0_9CORY</name>
<dbReference type="EMBL" id="JAAUVV010000005">
    <property type="protein sequence ID" value="NJJ03533.1"/>
    <property type="molecule type" value="Genomic_DNA"/>
</dbReference>
<evidence type="ECO:0000313" key="3">
    <source>
        <dbReference type="Proteomes" id="UP000591626"/>
    </source>
</evidence>
<dbReference type="InterPro" id="IPR008972">
    <property type="entry name" value="Cupredoxin"/>
</dbReference>
<dbReference type="RefSeq" id="WP_070839361.1">
    <property type="nucleotide sequence ID" value="NZ_JAAUVV010000005.1"/>
</dbReference>
<comment type="caution">
    <text evidence="2">The sequence shown here is derived from an EMBL/GenBank/DDBJ whole genome shotgun (WGS) entry which is preliminary data.</text>
</comment>
<gene>
    <name evidence="2" type="ORF">HC138_04020</name>
</gene>
<protein>
    <recommendedName>
        <fullName evidence="4">EfeO-type cupredoxin-like domain-containing protein</fullName>
    </recommendedName>
</protein>
<keyword evidence="1" id="KW-0732">Signal</keyword>
<organism evidence="2 3">
    <name type="scientific">Corynebacterium coyleae</name>
    <dbReference type="NCBI Taxonomy" id="53374"/>
    <lineage>
        <taxon>Bacteria</taxon>
        <taxon>Bacillati</taxon>
        <taxon>Actinomycetota</taxon>
        <taxon>Actinomycetes</taxon>
        <taxon>Mycobacteriales</taxon>
        <taxon>Corynebacteriaceae</taxon>
        <taxon>Corynebacterium</taxon>
    </lineage>
</organism>
<evidence type="ECO:0000256" key="1">
    <source>
        <dbReference type="SAM" id="SignalP"/>
    </source>
</evidence>
<reference evidence="2 3" key="1">
    <citation type="submission" date="2020-03" db="EMBL/GenBank/DDBJ databases">
        <title>Draft genome sequences of bacterial isolates from the female urobiome.</title>
        <authorList>
            <person name="Miller-Ensminger T."/>
            <person name="Wolfe A.J."/>
            <person name="Putonti C."/>
        </authorList>
    </citation>
    <scope>NUCLEOTIDE SEQUENCE [LARGE SCALE GENOMIC DNA]</scope>
    <source>
        <strain evidence="2 3">UMB8490</strain>
    </source>
</reference>
<dbReference type="Gene3D" id="2.60.40.420">
    <property type="entry name" value="Cupredoxins - blue copper proteins"/>
    <property type="match status" value="1"/>
</dbReference>
<dbReference type="SUPFAM" id="SSF49503">
    <property type="entry name" value="Cupredoxins"/>
    <property type="match status" value="1"/>
</dbReference>
<dbReference type="AlphaFoldDB" id="A0AAP6XLM0"/>
<feature type="chain" id="PRO_5042943129" description="EfeO-type cupredoxin-like domain-containing protein" evidence="1">
    <location>
        <begin position="24"/>
        <end position="128"/>
    </location>
</feature>